<feature type="compositionally biased region" description="Low complexity" evidence="2">
    <location>
        <begin position="626"/>
        <end position="644"/>
    </location>
</feature>
<name>A0ABN9TEJ9_9DINO</name>
<evidence type="ECO:0000256" key="2">
    <source>
        <dbReference type="SAM" id="MobiDB-lite"/>
    </source>
</evidence>
<dbReference type="PROSITE" id="PS50070">
    <property type="entry name" value="KRINGLE_2"/>
    <property type="match status" value="1"/>
</dbReference>
<evidence type="ECO:0000259" key="4">
    <source>
        <dbReference type="PROSITE" id="PS50070"/>
    </source>
</evidence>
<dbReference type="InterPro" id="IPR000001">
    <property type="entry name" value="Kringle"/>
</dbReference>
<proteinExistence type="predicted"/>
<feature type="domain" description="Kringle" evidence="4">
    <location>
        <begin position="587"/>
        <end position="623"/>
    </location>
</feature>
<feature type="signal peptide" evidence="3">
    <location>
        <begin position="1"/>
        <end position="18"/>
    </location>
</feature>
<dbReference type="InterPro" id="IPR013806">
    <property type="entry name" value="Kringle-like"/>
</dbReference>
<sequence>MRAGSAAALLLASAAAAASPVVVPFSLSDAEGRDLVAEAAALEPPHGLSGSGQGARHVWAALSPTPPLRLQFEAHGRSLDFRLYRTPPVFASDAVVVARGLELPLAAKQPVFRSRDHTAMLTAVGRRILGAVRIGSELLEIEADSIAGTLTVNGLSSGGERSATAWNVTGSGGRRLEFAPDQIEQWTDCYTNDASTRAMSMGVAVGTRLYTTEGILDSVDETLDWLQSIFAFANMIYTPQLNFVLTISDVYIPAASGETVSWDDCTLGIDSQLAEFSKWNQRSRQGLWHLFDNCHDLNPGPIGLANVGTTTAGVCEMDRRCYVISSGAPCVESYSNTGVSWYSDSTWKTFAHEVGHNFGANHAFENGQGSTGGIMDYGDGTLNGIFQFNTEFTKDDICTVISHRVDQDCEAITRYVAVCGDGMVDAAEECECDTGTSCAFCEDCLLAEGKECTPDGSDSQCCTSTGFFESIATQCTMPGGAGTGFCQLGTCQDTWCTNIDHPSLGDFCGLHPDNECKVNCLLNGDCNALDDYTWLETGAPINHREDGGLCSGGAGICIFGACVIGARATTSGCACEQSWSGEEGSCEDYCCNPDNDPGGEWCYTADSCSGLDWGYCAADSRSVAATPSTTMPSLSPTAAPTPGSTTGGGGGATPTPTPTLDPGAPGGDPDADAEIDQAPRSVGLGASALLAVAAGAAAAGRW</sequence>
<dbReference type="InterPro" id="IPR051489">
    <property type="entry name" value="ADAM_Metalloproteinase"/>
</dbReference>
<dbReference type="Gene3D" id="3.40.390.10">
    <property type="entry name" value="Collagenase (Catalytic Domain)"/>
    <property type="match status" value="1"/>
</dbReference>
<evidence type="ECO:0000256" key="1">
    <source>
        <dbReference type="ARBA" id="ARBA00023157"/>
    </source>
</evidence>
<dbReference type="PANTHER" id="PTHR45702">
    <property type="entry name" value="ADAM10/ADAM17 METALLOPEPTIDASE FAMILY MEMBER"/>
    <property type="match status" value="1"/>
</dbReference>
<dbReference type="Pfam" id="PF13688">
    <property type="entry name" value="Reprolysin_5"/>
    <property type="match status" value="1"/>
</dbReference>
<feature type="region of interest" description="Disordered" evidence="2">
    <location>
        <begin position="626"/>
        <end position="676"/>
    </location>
</feature>
<accession>A0ABN9TEJ9</accession>
<protein>
    <recommendedName>
        <fullName evidence="4">Kringle domain-containing protein</fullName>
    </recommendedName>
</protein>
<comment type="caution">
    <text evidence="5">The sequence shown here is derived from an EMBL/GenBank/DDBJ whole genome shotgun (WGS) entry which is preliminary data.</text>
</comment>
<dbReference type="InterPro" id="IPR024079">
    <property type="entry name" value="MetalloPept_cat_dom_sf"/>
</dbReference>
<evidence type="ECO:0000313" key="5">
    <source>
        <dbReference type="EMBL" id="CAK0843530.1"/>
    </source>
</evidence>
<gene>
    <name evidence="5" type="ORF">PCOR1329_LOCUS37849</name>
</gene>
<keyword evidence="1" id="KW-1015">Disulfide bond</keyword>
<organism evidence="5 6">
    <name type="scientific">Prorocentrum cordatum</name>
    <dbReference type="NCBI Taxonomy" id="2364126"/>
    <lineage>
        <taxon>Eukaryota</taxon>
        <taxon>Sar</taxon>
        <taxon>Alveolata</taxon>
        <taxon>Dinophyceae</taxon>
        <taxon>Prorocentrales</taxon>
        <taxon>Prorocentraceae</taxon>
        <taxon>Prorocentrum</taxon>
    </lineage>
</organism>
<reference evidence="5" key="1">
    <citation type="submission" date="2023-10" db="EMBL/GenBank/DDBJ databases">
        <authorList>
            <person name="Chen Y."/>
            <person name="Shah S."/>
            <person name="Dougan E. K."/>
            <person name="Thang M."/>
            <person name="Chan C."/>
        </authorList>
    </citation>
    <scope>NUCLEOTIDE SEQUENCE [LARGE SCALE GENOMIC DNA]</scope>
</reference>
<dbReference type="Proteomes" id="UP001189429">
    <property type="component" value="Unassembled WGS sequence"/>
</dbReference>
<dbReference type="SUPFAM" id="SSF55486">
    <property type="entry name" value="Metalloproteases ('zincins'), catalytic domain"/>
    <property type="match status" value="1"/>
</dbReference>
<dbReference type="SUPFAM" id="SSF57440">
    <property type="entry name" value="Kringle-like"/>
    <property type="match status" value="1"/>
</dbReference>
<dbReference type="PANTHER" id="PTHR45702:SF2">
    <property type="entry name" value="KUZBANIAN, ISOFORM A"/>
    <property type="match status" value="1"/>
</dbReference>
<keyword evidence="6" id="KW-1185">Reference proteome</keyword>
<evidence type="ECO:0000256" key="3">
    <source>
        <dbReference type="SAM" id="SignalP"/>
    </source>
</evidence>
<feature type="chain" id="PRO_5046963797" description="Kringle domain-containing protein" evidence="3">
    <location>
        <begin position="19"/>
        <end position="702"/>
    </location>
</feature>
<dbReference type="EMBL" id="CAUYUJ010014585">
    <property type="protein sequence ID" value="CAK0843530.1"/>
    <property type="molecule type" value="Genomic_DNA"/>
</dbReference>
<keyword evidence="3" id="KW-0732">Signal</keyword>
<evidence type="ECO:0000313" key="6">
    <source>
        <dbReference type="Proteomes" id="UP001189429"/>
    </source>
</evidence>